<dbReference type="Pfam" id="PF00561">
    <property type="entry name" value="Abhydrolase_1"/>
    <property type="match status" value="1"/>
</dbReference>
<feature type="compositionally biased region" description="Low complexity" evidence="1">
    <location>
        <begin position="230"/>
        <end position="247"/>
    </location>
</feature>
<feature type="domain" description="AB hydrolase-1" evidence="2">
    <location>
        <begin position="24"/>
        <end position="136"/>
    </location>
</feature>
<keyword evidence="4" id="KW-1185">Reference proteome</keyword>
<sequence>MNERFVRVGDVELCYESLGDPAHPTVLLVMGLNLSMDRWRDDFCADLAGRGFHVVRFDNRDVGRSTHVGGPGISAWQFLRRRATPVYTLGDMADDAAGLVAHVDPHVVGASLGSMVAQEVAIRHPHLTRSLVSIMGRPGDGRTGKVHWTRVPDFLRPPAADPVEGMVAAFRRIGSDGRTAQDDREPPGSHTPPGARTHLRPCVRAPEPVCEPRGSVSSAGPPTAAPPARPRGAPGRAAPAATGCPAG</sequence>
<proteinExistence type="predicted"/>
<keyword evidence="3" id="KW-0378">Hydrolase</keyword>
<evidence type="ECO:0000259" key="2">
    <source>
        <dbReference type="Pfam" id="PF00561"/>
    </source>
</evidence>
<dbReference type="RefSeq" id="WP_218595479.1">
    <property type="nucleotide sequence ID" value="NZ_JADQDE010000302.1"/>
</dbReference>
<accession>A0ABS6U542</accession>
<feature type="compositionally biased region" description="Basic and acidic residues" evidence="1">
    <location>
        <begin position="176"/>
        <end position="187"/>
    </location>
</feature>
<dbReference type="InterPro" id="IPR050471">
    <property type="entry name" value="AB_hydrolase"/>
</dbReference>
<dbReference type="Proteomes" id="UP000694300">
    <property type="component" value="Unassembled WGS sequence"/>
</dbReference>
<dbReference type="PANTHER" id="PTHR43433">
    <property type="entry name" value="HYDROLASE, ALPHA/BETA FOLD FAMILY PROTEIN"/>
    <property type="match status" value="1"/>
</dbReference>
<dbReference type="PANTHER" id="PTHR43433:SF5">
    <property type="entry name" value="AB HYDROLASE-1 DOMAIN-CONTAINING PROTEIN"/>
    <property type="match status" value="1"/>
</dbReference>
<protein>
    <submittedName>
        <fullName evidence="3">Alpha/beta fold hydrolase</fullName>
    </submittedName>
</protein>
<evidence type="ECO:0000256" key="1">
    <source>
        <dbReference type="SAM" id="MobiDB-lite"/>
    </source>
</evidence>
<dbReference type="InterPro" id="IPR000073">
    <property type="entry name" value="AB_hydrolase_1"/>
</dbReference>
<name>A0ABS6U542_9PSEU</name>
<dbReference type="GO" id="GO:0016787">
    <property type="term" value="F:hydrolase activity"/>
    <property type="evidence" value="ECO:0007669"/>
    <property type="project" value="UniProtKB-KW"/>
</dbReference>
<evidence type="ECO:0000313" key="4">
    <source>
        <dbReference type="Proteomes" id="UP000694300"/>
    </source>
</evidence>
<comment type="caution">
    <text evidence="3">The sequence shown here is derived from an EMBL/GenBank/DDBJ whole genome shotgun (WGS) entry which is preliminary data.</text>
</comment>
<organism evidence="3 4">
    <name type="scientific">Pseudonocardia oceani</name>
    <dbReference type="NCBI Taxonomy" id="2792013"/>
    <lineage>
        <taxon>Bacteria</taxon>
        <taxon>Bacillati</taxon>
        <taxon>Actinomycetota</taxon>
        <taxon>Actinomycetes</taxon>
        <taxon>Pseudonocardiales</taxon>
        <taxon>Pseudonocardiaceae</taxon>
        <taxon>Pseudonocardia</taxon>
    </lineage>
</organism>
<gene>
    <name evidence="3" type="ORF">I4I82_06635</name>
</gene>
<dbReference type="EMBL" id="JADQDF010000001">
    <property type="protein sequence ID" value="MBW0127358.1"/>
    <property type="molecule type" value="Genomic_DNA"/>
</dbReference>
<evidence type="ECO:0000313" key="3">
    <source>
        <dbReference type="EMBL" id="MBW0127358.1"/>
    </source>
</evidence>
<reference evidence="3 4" key="1">
    <citation type="submission" date="2020-11" db="EMBL/GenBank/DDBJ databases">
        <title>Pseudonocardia abyssalis sp. nov. and Pseudonocardia oceani sp. nov., description and phylogenomic analysis of two novel actinomycetes isolated from the deep Southern Ocean.</title>
        <authorList>
            <person name="Parra J."/>
        </authorList>
    </citation>
    <scope>NUCLEOTIDE SEQUENCE [LARGE SCALE GENOMIC DNA]</scope>
    <source>
        <strain evidence="4">KRD185</strain>
    </source>
</reference>
<feature type="region of interest" description="Disordered" evidence="1">
    <location>
        <begin position="176"/>
        <end position="247"/>
    </location>
</feature>